<proteinExistence type="predicted"/>
<reference evidence="8" key="1">
    <citation type="submission" date="2017-01" db="EMBL/GenBank/DDBJ databases">
        <authorList>
            <person name="Varghese N."/>
            <person name="Submissions S."/>
        </authorList>
    </citation>
    <scope>NUCLEOTIDE SEQUENCE [LARGE SCALE GENOMIC DNA]</scope>
    <source>
        <strain evidence="8">DSM 16176</strain>
    </source>
</reference>
<dbReference type="AlphaFoldDB" id="A0A1N7MCA0"/>
<evidence type="ECO:0000313" key="7">
    <source>
        <dbReference type="EMBL" id="SIS83609.1"/>
    </source>
</evidence>
<dbReference type="InterPro" id="IPR001123">
    <property type="entry name" value="LeuE-type"/>
</dbReference>
<organism evidence="7 8">
    <name type="scientific">Alicyclobacillus vulcanalis</name>
    <dbReference type="NCBI Taxonomy" id="252246"/>
    <lineage>
        <taxon>Bacteria</taxon>
        <taxon>Bacillati</taxon>
        <taxon>Bacillota</taxon>
        <taxon>Bacilli</taxon>
        <taxon>Bacillales</taxon>
        <taxon>Alicyclobacillaceae</taxon>
        <taxon>Alicyclobacillus</taxon>
    </lineage>
</organism>
<keyword evidence="2" id="KW-1003">Cell membrane</keyword>
<keyword evidence="3 6" id="KW-0812">Transmembrane</keyword>
<evidence type="ECO:0000313" key="8">
    <source>
        <dbReference type="Proteomes" id="UP000186156"/>
    </source>
</evidence>
<sequence>MLSAFWHGLLLAFALILPIGMQNGFLLSQGALHKRWLAALPAVVTAALCDTFLVALAVFGVSGTVFHIPWLRVGLGVVGVAFLLYMGFQTWRDSPDPSAVPSEVWSPRRQVGFAMSVSLLNPHALMDTLAVIGGSAAVYGTWQARASFAAACALVSWVWFFFLMTLGHVAGRAAAGVGLKRVINRISALMMWASAVLLIHILLTFR</sequence>
<dbReference type="EMBL" id="FTOO01000005">
    <property type="protein sequence ID" value="SIS83609.1"/>
    <property type="molecule type" value="Genomic_DNA"/>
</dbReference>
<keyword evidence="4 6" id="KW-1133">Transmembrane helix</keyword>
<dbReference type="PANTHER" id="PTHR30086">
    <property type="entry name" value="ARGININE EXPORTER PROTEIN ARGO"/>
    <property type="match status" value="1"/>
</dbReference>
<feature type="transmembrane region" description="Helical" evidence="6">
    <location>
        <begin position="6"/>
        <end position="27"/>
    </location>
</feature>
<gene>
    <name evidence="7" type="ORF">SAMN05421799_10538</name>
</gene>
<dbReference type="Pfam" id="PF01810">
    <property type="entry name" value="LysE"/>
    <property type="match status" value="1"/>
</dbReference>
<evidence type="ECO:0000256" key="2">
    <source>
        <dbReference type="ARBA" id="ARBA00022475"/>
    </source>
</evidence>
<dbReference type="GO" id="GO:0005886">
    <property type="term" value="C:plasma membrane"/>
    <property type="evidence" value="ECO:0007669"/>
    <property type="project" value="UniProtKB-SubCell"/>
</dbReference>
<protein>
    <submittedName>
        <fullName evidence="7">L-lysine exporter family protein LysE/ArgO</fullName>
    </submittedName>
</protein>
<evidence type="ECO:0000256" key="3">
    <source>
        <dbReference type="ARBA" id="ARBA00022692"/>
    </source>
</evidence>
<name>A0A1N7MCA0_9BACL</name>
<evidence type="ECO:0000256" key="5">
    <source>
        <dbReference type="ARBA" id="ARBA00023136"/>
    </source>
</evidence>
<feature type="transmembrane region" description="Helical" evidence="6">
    <location>
        <begin position="182"/>
        <end position="203"/>
    </location>
</feature>
<comment type="subcellular location">
    <subcellularLocation>
        <location evidence="1">Cell membrane</location>
        <topology evidence="1">Multi-pass membrane protein</topology>
    </subcellularLocation>
</comment>
<dbReference type="STRING" id="252246.SAMN05421799_10538"/>
<feature type="transmembrane region" description="Helical" evidence="6">
    <location>
        <begin position="68"/>
        <end position="88"/>
    </location>
</feature>
<dbReference type="PANTHER" id="PTHR30086:SF20">
    <property type="entry name" value="ARGININE EXPORTER PROTEIN ARGO-RELATED"/>
    <property type="match status" value="1"/>
</dbReference>
<feature type="transmembrane region" description="Helical" evidence="6">
    <location>
        <begin position="39"/>
        <end position="62"/>
    </location>
</feature>
<dbReference type="RefSeq" id="WP_076346535.1">
    <property type="nucleotide sequence ID" value="NZ_FTOO01000005.1"/>
</dbReference>
<dbReference type="OrthoDB" id="5638726at2"/>
<keyword evidence="8" id="KW-1185">Reference proteome</keyword>
<feature type="transmembrane region" description="Helical" evidence="6">
    <location>
        <begin position="148"/>
        <end position="170"/>
    </location>
</feature>
<dbReference type="GO" id="GO:0015171">
    <property type="term" value="F:amino acid transmembrane transporter activity"/>
    <property type="evidence" value="ECO:0007669"/>
    <property type="project" value="TreeGrafter"/>
</dbReference>
<accession>A0A1N7MCA0</accession>
<evidence type="ECO:0000256" key="1">
    <source>
        <dbReference type="ARBA" id="ARBA00004651"/>
    </source>
</evidence>
<evidence type="ECO:0000256" key="6">
    <source>
        <dbReference type="SAM" id="Phobius"/>
    </source>
</evidence>
<keyword evidence="5 6" id="KW-0472">Membrane</keyword>
<evidence type="ECO:0000256" key="4">
    <source>
        <dbReference type="ARBA" id="ARBA00022989"/>
    </source>
</evidence>
<dbReference type="Proteomes" id="UP000186156">
    <property type="component" value="Unassembled WGS sequence"/>
</dbReference>